<accession>A0A9P7AQL3</accession>
<feature type="region of interest" description="Disordered" evidence="1">
    <location>
        <begin position="25"/>
        <end position="50"/>
    </location>
</feature>
<sequence>MVTDQPEIGRRDPPSFTVGINIPLPGPQSVHQHPAHLRRPTGHLRAPSMPSSSVLNALQSRIRSSPSPTQRSALLFLPLLHLVFLQLSDRIFQQVLSFLLLYGLLLVAQLRLIFSFRLRPQLGTVVITE</sequence>
<keyword evidence="4" id="KW-1185">Reference proteome</keyword>
<feature type="transmembrane region" description="Helical" evidence="2">
    <location>
        <begin position="94"/>
        <end position="114"/>
    </location>
</feature>
<reference evidence="3" key="1">
    <citation type="journal article" date="2020" name="New Phytol.">
        <title>Comparative genomics reveals dynamic genome evolution in host specialist ectomycorrhizal fungi.</title>
        <authorList>
            <person name="Lofgren L.A."/>
            <person name="Nguyen N.H."/>
            <person name="Vilgalys R."/>
            <person name="Ruytinx J."/>
            <person name="Liao H.L."/>
            <person name="Branco S."/>
            <person name="Kuo A."/>
            <person name="LaButti K."/>
            <person name="Lipzen A."/>
            <person name="Andreopoulos W."/>
            <person name="Pangilinan J."/>
            <person name="Riley R."/>
            <person name="Hundley H."/>
            <person name="Na H."/>
            <person name="Barry K."/>
            <person name="Grigoriev I.V."/>
            <person name="Stajich J.E."/>
            <person name="Kennedy P.G."/>
        </authorList>
    </citation>
    <scope>NUCLEOTIDE SEQUENCE</scope>
    <source>
        <strain evidence="3">MN1</strain>
    </source>
</reference>
<dbReference type="RefSeq" id="XP_041185096.1">
    <property type="nucleotide sequence ID" value="XM_041337516.1"/>
</dbReference>
<keyword evidence="2" id="KW-0812">Transmembrane</keyword>
<evidence type="ECO:0000313" key="3">
    <source>
        <dbReference type="EMBL" id="KAG1794265.1"/>
    </source>
</evidence>
<proteinExistence type="predicted"/>
<evidence type="ECO:0000313" key="4">
    <source>
        <dbReference type="Proteomes" id="UP000807769"/>
    </source>
</evidence>
<name>A0A9P7AQL3_9AGAM</name>
<keyword evidence="2" id="KW-0472">Membrane</keyword>
<dbReference type="EMBL" id="JABBWG010000391">
    <property type="protein sequence ID" value="KAG1794265.1"/>
    <property type="molecule type" value="Genomic_DNA"/>
</dbReference>
<comment type="caution">
    <text evidence="3">The sequence shown here is derived from an EMBL/GenBank/DDBJ whole genome shotgun (WGS) entry which is preliminary data.</text>
</comment>
<protein>
    <submittedName>
        <fullName evidence="3">Uncharacterized protein</fullName>
    </submittedName>
</protein>
<evidence type="ECO:0000256" key="2">
    <source>
        <dbReference type="SAM" id="Phobius"/>
    </source>
</evidence>
<dbReference type="GeneID" id="64631532"/>
<dbReference type="AlphaFoldDB" id="A0A9P7AQL3"/>
<organism evidence="3 4">
    <name type="scientific">Suillus subaureus</name>
    <dbReference type="NCBI Taxonomy" id="48587"/>
    <lineage>
        <taxon>Eukaryota</taxon>
        <taxon>Fungi</taxon>
        <taxon>Dikarya</taxon>
        <taxon>Basidiomycota</taxon>
        <taxon>Agaricomycotina</taxon>
        <taxon>Agaricomycetes</taxon>
        <taxon>Agaricomycetidae</taxon>
        <taxon>Boletales</taxon>
        <taxon>Suillineae</taxon>
        <taxon>Suillaceae</taxon>
        <taxon>Suillus</taxon>
    </lineage>
</organism>
<gene>
    <name evidence="3" type="ORF">BJ212DRAFT_1413257</name>
</gene>
<feature type="compositionally biased region" description="Basic residues" evidence="1">
    <location>
        <begin position="33"/>
        <end position="42"/>
    </location>
</feature>
<keyword evidence="2" id="KW-1133">Transmembrane helix</keyword>
<dbReference type="Proteomes" id="UP000807769">
    <property type="component" value="Unassembled WGS sequence"/>
</dbReference>
<evidence type="ECO:0000256" key="1">
    <source>
        <dbReference type="SAM" id="MobiDB-lite"/>
    </source>
</evidence>